<proteinExistence type="inferred from homology"/>
<dbReference type="SUPFAM" id="SSF54593">
    <property type="entry name" value="Glyoxalase/Bleomycin resistance protein/Dihydroxybiphenyl dioxygenase"/>
    <property type="match status" value="1"/>
</dbReference>
<feature type="domain" description="VOC" evidence="3">
    <location>
        <begin position="4"/>
        <end position="130"/>
    </location>
</feature>
<keyword evidence="2" id="KW-0479">Metal-binding</keyword>
<evidence type="ECO:0000313" key="4">
    <source>
        <dbReference type="EMBL" id="KKN03115.1"/>
    </source>
</evidence>
<name>A0A0F9M6N5_9ZZZZ</name>
<dbReference type="PANTHER" id="PTHR43048">
    <property type="entry name" value="METHYLMALONYL-COA EPIMERASE"/>
    <property type="match status" value="1"/>
</dbReference>
<gene>
    <name evidence="4" type="ORF">LCGC14_1110970</name>
</gene>
<sequence>MLKQISHLGIAVKDIEEARGFYRSVFGLESSEPIIGGGGTIKVSMVQVGGVLIELIQPAGNEGVMAKFLEKRGEGFHHICYEVEDINAEIASLKAAGIEVLGEVKPGAEGMIVFLHPRGTHGVLVELVEKKE</sequence>
<dbReference type="InterPro" id="IPR029068">
    <property type="entry name" value="Glyas_Bleomycin-R_OHBP_Dase"/>
</dbReference>
<dbReference type="PROSITE" id="PS51819">
    <property type="entry name" value="VOC"/>
    <property type="match status" value="1"/>
</dbReference>
<dbReference type="GO" id="GO:0046872">
    <property type="term" value="F:metal ion binding"/>
    <property type="evidence" value="ECO:0007669"/>
    <property type="project" value="UniProtKB-KW"/>
</dbReference>
<dbReference type="Gene3D" id="3.10.180.10">
    <property type="entry name" value="2,3-Dihydroxybiphenyl 1,2-Dioxygenase, domain 1"/>
    <property type="match status" value="1"/>
</dbReference>
<dbReference type="InterPro" id="IPR051785">
    <property type="entry name" value="MMCE/EMCE_epimerase"/>
</dbReference>
<evidence type="ECO:0000259" key="3">
    <source>
        <dbReference type="PROSITE" id="PS51819"/>
    </source>
</evidence>
<dbReference type="InterPro" id="IPR017515">
    <property type="entry name" value="MeMalonyl-CoA_epimerase"/>
</dbReference>
<dbReference type="EMBL" id="LAZR01005071">
    <property type="protein sequence ID" value="KKN03115.1"/>
    <property type="molecule type" value="Genomic_DNA"/>
</dbReference>
<comment type="caution">
    <text evidence="4">The sequence shown here is derived from an EMBL/GenBank/DDBJ whole genome shotgun (WGS) entry which is preliminary data.</text>
</comment>
<dbReference type="CDD" id="cd07249">
    <property type="entry name" value="MMCE"/>
    <property type="match status" value="1"/>
</dbReference>
<dbReference type="GO" id="GO:0004493">
    <property type="term" value="F:methylmalonyl-CoA epimerase activity"/>
    <property type="evidence" value="ECO:0007669"/>
    <property type="project" value="TreeGrafter"/>
</dbReference>
<organism evidence="4">
    <name type="scientific">marine sediment metagenome</name>
    <dbReference type="NCBI Taxonomy" id="412755"/>
    <lineage>
        <taxon>unclassified sequences</taxon>
        <taxon>metagenomes</taxon>
        <taxon>ecological metagenomes</taxon>
    </lineage>
</organism>
<evidence type="ECO:0000256" key="1">
    <source>
        <dbReference type="ARBA" id="ARBA00009308"/>
    </source>
</evidence>
<accession>A0A0F9M6N5</accession>
<dbReference type="GO" id="GO:0046491">
    <property type="term" value="P:L-methylmalonyl-CoA metabolic process"/>
    <property type="evidence" value="ECO:0007669"/>
    <property type="project" value="TreeGrafter"/>
</dbReference>
<dbReference type="InterPro" id="IPR037523">
    <property type="entry name" value="VOC_core"/>
</dbReference>
<protein>
    <recommendedName>
        <fullName evidence="3">VOC domain-containing protein</fullName>
    </recommendedName>
</protein>
<evidence type="ECO:0000256" key="2">
    <source>
        <dbReference type="ARBA" id="ARBA00022723"/>
    </source>
</evidence>
<dbReference type="PANTHER" id="PTHR43048:SF3">
    <property type="entry name" value="METHYLMALONYL-COA EPIMERASE, MITOCHONDRIAL"/>
    <property type="match status" value="1"/>
</dbReference>
<reference evidence="4" key="1">
    <citation type="journal article" date="2015" name="Nature">
        <title>Complex archaea that bridge the gap between prokaryotes and eukaryotes.</title>
        <authorList>
            <person name="Spang A."/>
            <person name="Saw J.H."/>
            <person name="Jorgensen S.L."/>
            <person name="Zaremba-Niedzwiedzka K."/>
            <person name="Martijn J."/>
            <person name="Lind A.E."/>
            <person name="van Eijk R."/>
            <person name="Schleper C."/>
            <person name="Guy L."/>
            <person name="Ettema T.J."/>
        </authorList>
    </citation>
    <scope>NUCLEOTIDE SEQUENCE</scope>
</reference>
<comment type="similarity">
    <text evidence="1">Belongs to the methylmalonyl-CoA epimerase family.</text>
</comment>
<dbReference type="Pfam" id="PF13669">
    <property type="entry name" value="Glyoxalase_4"/>
    <property type="match status" value="1"/>
</dbReference>
<dbReference type="AlphaFoldDB" id="A0A0F9M6N5"/>